<dbReference type="OrthoDB" id="9757901at2"/>
<dbReference type="InterPro" id="IPR001460">
    <property type="entry name" value="PCN-bd_Tpept"/>
</dbReference>
<name>A0A2K2FNI1_9CLOT</name>
<dbReference type="KEGG" id="cthd:CDO33_14070"/>
<evidence type="ECO:0000256" key="5">
    <source>
        <dbReference type="ARBA" id="ARBA00022519"/>
    </source>
</evidence>
<comment type="subcellular location">
    <subcellularLocation>
        <location evidence="2">Cell membrane</location>
    </subcellularLocation>
    <subcellularLocation>
        <location evidence="1">Membrane</location>
        <topology evidence="1">Single-pass membrane protein</topology>
    </subcellularLocation>
</comment>
<dbReference type="Gene3D" id="3.90.1310.10">
    <property type="entry name" value="Penicillin-binding protein 2a (Domain 2)"/>
    <property type="match status" value="1"/>
</dbReference>
<dbReference type="InterPro" id="IPR017790">
    <property type="entry name" value="Penicillin-binding_protein_2"/>
</dbReference>
<dbReference type="RefSeq" id="WP_103080922.1">
    <property type="nucleotide sequence ID" value="NZ_CP021850.1"/>
</dbReference>
<dbReference type="PANTHER" id="PTHR30627:SF2">
    <property type="entry name" value="PEPTIDOGLYCAN D,D-TRANSPEPTIDASE MRDA"/>
    <property type="match status" value="1"/>
</dbReference>
<dbReference type="SUPFAM" id="SSF56601">
    <property type="entry name" value="beta-lactamase/transpeptidase-like"/>
    <property type="match status" value="1"/>
</dbReference>
<keyword evidence="9" id="KW-0133">Cell shape</keyword>
<organism evidence="17 18">
    <name type="scientific">Clostridium thermosuccinogenes</name>
    <dbReference type="NCBI Taxonomy" id="84032"/>
    <lineage>
        <taxon>Bacteria</taxon>
        <taxon>Bacillati</taxon>
        <taxon>Bacillota</taxon>
        <taxon>Clostridia</taxon>
        <taxon>Eubacteriales</taxon>
        <taxon>Clostridiaceae</taxon>
        <taxon>Clostridium</taxon>
    </lineage>
</organism>
<evidence type="ECO:0000256" key="14">
    <source>
        <dbReference type="SAM" id="Phobius"/>
    </source>
</evidence>
<dbReference type="GO" id="GO:0071972">
    <property type="term" value="F:peptidoglycan L,D-transpeptidase activity"/>
    <property type="evidence" value="ECO:0007669"/>
    <property type="project" value="TreeGrafter"/>
</dbReference>
<keyword evidence="11 14" id="KW-1133">Transmembrane helix</keyword>
<evidence type="ECO:0000256" key="7">
    <source>
        <dbReference type="ARBA" id="ARBA00022692"/>
    </source>
</evidence>
<dbReference type="GO" id="GO:0008658">
    <property type="term" value="F:penicillin binding"/>
    <property type="evidence" value="ECO:0007669"/>
    <property type="project" value="InterPro"/>
</dbReference>
<evidence type="ECO:0000256" key="9">
    <source>
        <dbReference type="ARBA" id="ARBA00022960"/>
    </source>
</evidence>
<evidence type="ECO:0000256" key="1">
    <source>
        <dbReference type="ARBA" id="ARBA00004167"/>
    </source>
</evidence>
<keyword evidence="8" id="KW-0378">Hydrolase</keyword>
<keyword evidence="13" id="KW-0961">Cell wall biogenesis/degradation</keyword>
<evidence type="ECO:0000256" key="6">
    <source>
        <dbReference type="ARBA" id="ARBA00022670"/>
    </source>
</evidence>
<dbReference type="AlphaFoldDB" id="A0A2K2FNI1"/>
<reference evidence="17 18" key="1">
    <citation type="submission" date="2017-06" db="EMBL/GenBank/DDBJ databases">
        <title>Investigating the central metabolism of Clostridium thermosuccinogenes.</title>
        <authorList>
            <person name="Koendjbiharie J.G."/>
            <person name="van Kranenburg R."/>
        </authorList>
    </citation>
    <scope>NUCLEOTIDE SEQUENCE [LARGE SCALE GENOMIC DNA]</scope>
    <source>
        <strain evidence="17 18">DSM 5806</strain>
    </source>
</reference>
<keyword evidence="7 14" id="KW-0812">Transmembrane</keyword>
<dbReference type="GO" id="GO:0071555">
    <property type="term" value="P:cell wall organization"/>
    <property type="evidence" value="ECO:0007669"/>
    <property type="project" value="UniProtKB-KW"/>
</dbReference>
<evidence type="ECO:0000256" key="2">
    <source>
        <dbReference type="ARBA" id="ARBA00004236"/>
    </source>
</evidence>
<feature type="transmembrane region" description="Helical" evidence="14">
    <location>
        <begin position="12"/>
        <end position="33"/>
    </location>
</feature>
<dbReference type="InterPro" id="IPR036138">
    <property type="entry name" value="PBP_dimer_sf"/>
</dbReference>
<keyword evidence="5" id="KW-0997">Cell inner membrane</keyword>
<evidence type="ECO:0000259" key="15">
    <source>
        <dbReference type="Pfam" id="PF00905"/>
    </source>
</evidence>
<proteinExistence type="inferred from homology"/>
<evidence type="ECO:0000256" key="13">
    <source>
        <dbReference type="ARBA" id="ARBA00023316"/>
    </source>
</evidence>
<evidence type="ECO:0000313" key="17">
    <source>
        <dbReference type="EMBL" id="PNU00333.1"/>
    </source>
</evidence>
<evidence type="ECO:0000313" key="18">
    <source>
        <dbReference type="Proteomes" id="UP000236151"/>
    </source>
</evidence>
<dbReference type="SUPFAM" id="SSF56519">
    <property type="entry name" value="Penicillin binding protein dimerisation domain"/>
    <property type="match status" value="1"/>
</dbReference>
<evidence type="ECO:0000256" key="11">
    <source>
        <dbReference type="ARBA" id="ARBA00022989"/>
    </source>
</evidence>
<feature type="domain" description="Penicillin-binding protein transpeptidase" evidence="15">
    <location>
        <begin position="350"/>
        <end position="682"/>
    </location>
</feature>
<dbReference type="GO" id="GO:0009252">
    <property type="term" value="P:peptidoglycan biosynthetic process"/>
    <property type="evidence" value="ECO:0007669"/>
    <property type="project" value="UniProtKB-KW"/>
</dbReference>
<feature type="domain" description="Penicillin-binding protein dimerisation" evidence="16">
    <location>
        <begin position="52"/>
        <end position="297"/>
    </location>
</feature>
<dbReference type="Gene3D" id="3.40.710.10">
    <property type="entry name" value="DD-peptidase/beta-lactamase superfamily"/>
    <property type="match status" value="1"/>
</dbReference>
<protein>
    <submittedName>
        <fullName evidence="17">Penicillin-binding protein 2</fullName>
    </submittedName>
</protein>
<keyword evidence="12 14" id="KW-0472">Membrane</keyword>
<evidence type="ECO:0000256" key="4">
    <source>
        <dbReference type="ARBA" id="ARBA00022475"/>
    </source>
</evidence>
<dbReference type="PANTHER" id="PTHR30627">
    <property type="entry name" value="PEPTIDOGLYCAN D,D-TRANSPEPTIDASE"/>
    <property type="match status" value="1"/>
</dbReference>
<evidence type="ECO:0000256" key="10">
    <source>
        <dbReference type="ARBA" id="ARBA00022984"/>
    </source>
</evidence>
<keyword evidence="6" id="KW-0645">Protease</keyword>
<evidence type="ECO:0000256" key="12">
    <source>
        <dbReference type="ARBA" id="ARBA00023136"/>
    </source>
</evidence>
<sequence length="707" mass="79500">MKDKLKDRYNILAIAFILMGAIITAQLVNLQIIHGELYDEESQRRLLNESKIVASRGEIFDTNGIPIAINRTGYTIQIVNADLKDQELNEMLLKLVKIFEKNNDDYYKDFSKFITFNPIEFGSAVKSLENPIARIVSEIGLNEKDASELKTARDVFQYLRKKKFKIDDKYTDEEAYKIMTLRHKIIGFSMLNPVALARDVSEETMAEIEERYREFPGVTTSIEPFRKYIDADVISHVIGYVGAINAEEYEANKEKGYGMNDLIGKTGVERAAEKWLRGKDGERRVEVDTEGRFTQELDGEPAIPGNNVILTIDMNLQKVAAESLERTITDIRERRNGKTSPKNLGDAFAGAVVAMDVNSGEVLAMASYPGYDPSYYIESAKNKEAQQKIYQWNNDAENRPLFNRAISATYPPGSTFKPVVGIAGIEEGYITPETKINDVGVKIVEGVQLKCLEYNLSTRWGNHGPIDLEHALATSCNMYFYELGMQMGIEKIDKWVKYFGLGEYTGIDLGGEAKGTRSNKEFHYKNFDYQWGSVLTAFSSIGQLYNSYTPLQLANYTSAIANGGKRYTPYVIKKVVSADGKVVMERKPEYEQIPVKKETLDAIKQGMLAVANSTEGTADIVFRDFPYKVAGKTGTAEYDPNHSNNGVFICFAPAEKPEIAVAVVIERGVFGYYAAEVARDIMTEYFKLNDKDNTGDTLTQDEVVFTR</sequence>
<dbReference type="InterPro" id="IPR050515">
    <property type="entry name" value="Beta-lactam/transpept"/>
</dbReference>
<dbReference type="Gene3D" id="1.10.10.1230">
    <property type="entry name" value="Penicillin-binding protein, N-terminal non-catalytic domain, head sub-domain"/>
    <property type="match status" value="1"/>
</dbReference>
<evidence type="ECO:0000256" key="8">
    <source>
        <dbReference type="ARBA" id="ARBA00022801"/>
    </source>
</evidence>
<evidence type="ECO:0000259" key="16">
    <source>
        <dbReference type="Pfam" id="PF03717"/>
    </source>
</evidence>
<dbReference type="GO" id="GO:0006508">
    <property type="term" value="P:proteolysis"/>
    <property type="evidence" value="ECO:0007669"/>
    <property type="project" value="UniProtKB-KW"/>
</dbReference>
<accession>A0A2K2FNI1</accession>
<dbReference type="InterPro" id="IPR005311">
    <property type="entry name" value="PBP_dimer"/>
</dbReference>
<dbReference type="Pfam" id="PF03717">
    <property type="entry name" value="PBP_dimer"/>
    <property type="match status" value="1"/>
</dbReference>
<keyword evidence="18" id="KW-1185">Reference proteome</keyword>
<dbReference type="EMBL" id="NIOJ01000012">
    <property type="protein sequence ID" value="PNU00333.1"/>
    <property type="molecule type" value="Genomic_DNA"/>
</dbReference>
<keyword evidence="10" id="KW-0573">Peptidoglycan synthesis</keyword>
<dbReference type="Pfam" id="PF00905">
    <property type="entry name" value="Transpeptidase"/>
    <property type="match status" value="1"/>
</dbReference>
<keyword evidence="4" id="KW-1003">Cell membrane</keyword>
<dbReference type="GO" id="GO:0008360">
    <property type="term" value="P:regulation of cell shape"/>
    <property type="evidence" value="ECO:0007669"/>
    <property type="project" value="UniProtKB-KW"/>
</dbReference>
<dbReference type="GO" id="GO:0005886">
    <property type="term" value="C:plasma membrane"/>
    <property type="evidence" value="ECO:0007669"/>
    <property type="project" value="UniProtKB-SubCell"/>
</dbReference>
<dbReference type="InterPro" id="IPR012338">
    <property type="entry name" value="Beta-lactam/transpept-like"/>
</dbReference>
<dbReference type="GO" id="GO:0009002">
    <property type="term" value="F:serine-type D-Ala-D-Ala carboxypeptidase activity"/>
    <property type="evidence" value="ECO:0007669"/>
    <property type="project" value="InterPro"/>
</dbReference>
<dbReference type="NCBIfam" id="TIGR03423">
    <property type="entry name" value="pbp2_mrdA"/>
    <property type="match status" value="1"/>
</dbReference>
<comment type="caution">
    <text evidence="17">The sequence shown here is derived from an EMBL/GenBank/DDBJ whole genome shotgun (WGS) entry which is preliminary data.</text>
</comment>
<dbReference type="Proteomes" id="UP000236151">
    <property type="component" value="Unassembled WGS sequence"/>
</dbReference>
<comment type="similarity">
    <text evidence="3">Belongs to the transpeptidase family.</text>
</comment>
<evidence type="ECO:0000256" key="3">
    <source>
        <dbReference type="ARBA" id="ARBA00007171"/>
    </source>
</evidence>
<gene>
    <name evidence="17" type="primary">mrdA</name>
    <name evidence="17" type="ORF">CDQ84_06515</name>
</gene>